<gene>
    <name evidence="1" type="ORF">HNQ77_001000</name>
</gene>
<dbReference type="EMBL" id="JACHEK010000002">
    <property type="protein sequence ID" value="MBB6143056.1"/>
    <property type="molecule type" value="Genomic_DNA"/>
</dbReference>
<accession>A0A841JNX4</accession>
<name>A0A841JNX4_9BACT</name>
<keyword evidence="2" id="KW-1185">Reference proteome</keyword>
<organism evidence="1 2">
    <name type="scientific">Silvibacterium bohemicum</name>
    <dbReference type="NCBI Taxonomy" id="1577686"/>
    <lineage>
        <taxon>Bacteria</taxon>
        <taxon>Pseudomonadati</taxon>
        <taxon>Acidobacteriota</taxon>
        <taxon>Terriglobia</taxon>
        <taxon>Terriglobales</taxon>
        <taxon>Acidobacteriaceae</taxon>
        <taxon>Silvibacterium</taxon>
    </lineage>
</organism>
<evidence type="ECO:0000313" key="2">
    <source>
        <dbReference type="Proteomes" id="UP000538666"/>
    </source>
</evidence>
<comment type="caution">
    <text evidence="1">The sequence shown here is derived from an EMBL/GenBank/DDBJ whole genome shotgun (WGS) entry which is preliminary data.</text>
</comment>
<dbReference type="RefSeq" id="WP_197081945.1">
    <property type="nucleotide sequence ID" value="NZ_JACHEK010000002.1"/>
</dbReference>
<protein>
    <recommendedName>
        <fullName evidence="3">PIN domain-containing protein</fullName>
    </recommendedName>
</protein>
<dbReference type="InterPro" id="IPR021799">
    <property type="entry name" value="PIN-like_prokaryotic"/>
</dbReference>
<dbReference type="Pfam" id="PF11848">
    <property type="entry name" value="DUF3368"/>
    <property type="match status" value="1"/>
</dbReference>
<dbReference type="AlphaFoldDB" id="A0A841JNX4"/>
<evidence type="ECO:0008006" key="3">
    <source>
        <dbReference type="Google" id="ProtNLM"/>
    </source>
</evidence>
<evidence type="ECO:0000313" key="1">
    <source>
        <dbReference type="EMBL" id="MBB6143056.1"/>
    </source>
</evidence>
<dbReference type="Proteomes" id="UP000538666">
    <property type="component" value="Unassembled WGS sequence"/>
</dbReference>
<proteinExistence type="predicted"/>
<sequence>MIPNTLFEDELLSFTDLEKQELLGGGLKVVDLPGAQVSRARDVIRAKPRLSIHDGFAYVLAESHPGCILLTGDSQLRALADENQMEVHGILWVFDELLRNQLSTANSLHAILSQFAVDPAVHLPKKDLTAYLKRYEGMR</sequence>
<reference evidence="1 2" key="1">
    <citation type="submission" date="2020-08" db="EMBL/GenBank/DDBJ databases">
        <title>Genomic Encyclopedia of Type Strains, Phase IV (KMG-IV): sequencing the most valuable type-strain genomes for metagenomic binning, comparative biology and taxonomic classification.</title>
        <authorList>
            <person name="Goeker M."/>
        </authorList>
    </citation>
    <scope>NUCLEOTIDE SEQUENCE [LARGE SCALE GENOMIC DNA]</scope>
    <source>
        <strain evidence="1 2">DSM 103733</strain>
    </source>
</reference>